<dbReference type="Proteomes" id="UP001295740">
    <property type="component" value="Unassembled WGS sequence"/>
</dbReference>
<evidence type="ECO:0000313" key="3">
    <source>
        <dbReference type="Proteomes" id="UP001295740"/>
    </source>
</evidence>
<sequence length="455" mass="49559">MLAARDQENRVLNRQQAAKPPGARYPKTPLKVPLNDENATHAVGGAKSILGGRTQGNENAMTSKGGKGGDKSNFVTPMQGRARAVLGDKTTNAKGKALQTGNAKSTVREIEKTQTKAPNTVRPKQKQPQTESHKLQVHAEETGPLTEEEEVEYCPPSPKDLPYESDVFPDGVLTFDALKPENMFKGYYAHYFNPVDEHGVSLADKELEAKTKKALQEGERRIQENMDSLEWSVEGEFDLATMNAKKAAIPVKGPAGATIGKQSTARRPLSTIRSKNAADALSMDDTTRSLQRRAAKASEARKLPTKKTTSSFAIPTLKARQPNVQRPTVARKSSMEIKGIEAKSRTTIGYNKGRTTASILAQGTTKPSKLAPKGTVPRSGTTLSDDSDKTITPARYAHKQASAAAEDQQWRERVPFLSIFSPEDDDDDDGELVPGGLPLDLCEEDEEEVELKIID</sequence>
<reference evidence="2" key="1">
    <citation type="submission" date="2023-10" db="EMBL/GenBank/DDBJ databases">
        <authorList>
            <person name="Hackl T."/>
        </authorList>
    </citation>
    <scope>NUCLEOTIDE SEQUENCE</scope>
</reference>
<accession>A0AAI8YKB5</accession>
<organism evidence="2 3">
    <name type="scientific">Anthostomella pinea</name>
    <dbReference type="NCBI Taxonomy" id="933095"/>
    <lineage>
        <taxon>Eukaryota</taxon>
        <taxon>Fungi</taxon>
        <taxon>Dikarya</taxon>
        <taxon>Ascomycota</taxon>
        <taxon>Pezizomycotina</taxon>
        <taxon>Sordariomycetes</taxon>
        <taxon>Xylariomycetidae</taxon>
        <taxon>Xylariales</taxon>
        <taxon>Xylariaceae</taxon>
        <taxon>Anthostomella</taxon>
    </lineage>
</organism>
<feature type="compositionally biased region" description="Basic and acidic residues" evidence="1">
    <location>
        <begin position="131"/>
        <end position="141"/>
    </location>
</feature>
<dbReference type="EMBL" id="CAUWAG010000010">
    <property type="protein sequence ID" value="CAJ2507877.1"/>
    <property type="molecule type" value="Genomic_DNA"/>
</dbReference>
<feature type="compositionally biased region" description="Acidic residues" evidence="1">
    <location>
        <begin position="422"/>
        <end position="431"/>
    </location>
</feature>
<dbReference type="AlphaFoldDB" id="A0AAI8YKB5"/>
<evidence type="ECO:0000256" key="1">
    <source>
        <dbReference type="SAM" id="MobiDB-lite"/>
    </source>
</evidence>
<proteinExistence type="predicted"/>
<protein>
    <submittedName>
        <fullName evidence="2">Uu.00g090630.m01.CDS01</fullName>
    </submittedName>
</protein>
<feature type="region of interest" description="Disordered" evidence="1">
    <location>
        <begin position="1"/>
        <end position="162"/>
    </location>
</feature>
<name>A0AAI8YKB5_9PEZI</name>
<evidence type="ECO:0000313" key="2">
    <source>
        <dbReference type="EMBL" id="CAJ2507877.1"/>
    </source>
</evidence>
<feature type="region of interest" description="Disordered" evidence="1">
    <location>
        <begin position="419"/>
        <end position="438"/>
    </location>
</feature>
<feature type="region of interest" description="Disordered" evidence="1">
    <location>
        <begin position="362"/>
        <end position="389"/>
    </location>
</feature>
<feature type="compositionally biased region" description="Polar residues" evidence="1">
    <location>
        <begin position="89"/>
        <end position="105"/>
    </location>
</feature>
<feature type="compositionally biased region" description="Basic and acidic residues" evidence="1">
    <location>
        <begin position="1"/>
        <end position="11"/>
    </location>
</feature>
<keyword evidence="3" id="KW-1185">Reference proteome</keyword>
<comment type="caution">
    <text evidence="2">The sequence shown here is derived from an EMBL/GenBank/DDBJ whole genome shotgun (WGS) entry which is preliminary data.</text>
</comment>
<gene>
    <name evidence="2" type="ORF">KHLLAP_LOCUS8345</name>
</gene>